<dbReference type="Proteomes" id="UP000261948">
    <property type="component" value="Unassembled WGS sequence"/>
</dbReference>
<sequence>MITDNRPLAFVRTHPFQEGAYLVYVPDLVPRGEEWSTAGEDSDDCEEDCCAYAARIAHDAAEITQLIAPHYKLASAGESERYPGGPLPVDVLALVRARLDFWPLPPFISECMRTPVEPEDPDEYLG</sequence>
<reference evidence="1 2" key="1">
    <citation type="submission" date="2018-08" db="EMBL/GenBank/DDBJ databases">
        <title>Comamonas testosteroni strain SWCO2.</title>
        <authorList>
            <person name="Jiang N."/>
            <person name="Zhang X.Z."/>
        </authorList>
    </citation>
    <scope>NUCLEOTIDE SEQUENCE [LARGE SCALE GENOMIC DNA]</scope>
    <source>
        <strain evidence="1 2">SWCO2</strain>
    </source>
</reference>
<keyword evidence="2" id="KW-1185">Reference proteome</keyword>
<evidence type="ECO:0000313" key="1">
    <source>
        <dbReference type="EMBL" id="RGE46654.1"/>
    </source>
</evidence>
<dbReference type="AlphaFoldDB" id="A0A373FR48"/>
<gene>
    <name evidence="1" type="ORF">DZC30_02440</name>
</gene>
<evidence type="ECO:0000313" key="2">
    <source>
        <dbReference type="Proteomes" id="UP000261948"/>
    </source>
</evidence>
<proteinExistence type="predicted"/>
<name>A0A373FR48_COMTE</name>
<dbReference type="EMBL" id="QURR01000002">
    <property type="protein sequence ID" value="RGE46654.1"/>
    <property type="molecule type" value="Genomic_DNA"/>
</dbReference>
<organism evidence="1 2">
    <name type="scientific">Comamonas testosteroni</name>
    <name type="common">Pseudomonas testosteroni</name>
    <dbReference type="NCBI Taxonomy" id="285"/>
    <lineage>
        <taxon>Bacteria</taxon>
        <taxon>Pseudomonadati</taxon>
        <taxon>Pseudomonadota</taxon>
        <taxon>Betaproteobacteria</taxon>
        <taxon>Burkholderiales</taxon>
        <taxon>Comamonadaceae</taxon>
        <taxon>Comamonas</taxon>
    </lineage>
</organism>
<comment type="caution">
    <text evidence="1">The sequence shown here is derived from an EMBL/GenBank/DDBJ whole genome shotgun (WGS) entry which is preliminary data.</text>
</comment>
<protein>
    <submittedName>
        <fullName evidence="1">Uncharacterized protein</fullName>
    </submittedName>
</protein>
<accession>A0A373FR48</accession>